<sequence>MTVKSPLAVLLCLLTATLGAQTAQRATPIHTAPEVTAPVVKLVKPGEDLPAASPTGTAPAGWSAVVLPGPHELFVRNSDIGKDLDIKPGSSLRADPKSDAAELTTFQAGDEAEITGLRGRWTQIRLNRDVIAYVQGTSAPAVQRTAPVVTTAPVTDAPYSAGSNTSPVVNPTPRPAVGRPVDRTASDRSSLAALPRLFEGKLASTRVPLRPRRPYDFALEAEDGTRFAYLDLTKLLLTEQIEKYIDRTVVVYGVARPVPDTKDIVIAVESLQLR</sequence>
<dbReference type="EMBL" id="CP139781">
    <property type="protein sequence ID" value="WRQ88964.1"/>
    <property type="molecule type" value="Genomic_DNA"/>
</dbReference>
<feature type="signal peptide" evidence="2">
    <location>
        <begin position="1"/>
        <end position="22"/>
    </location>
</feature>
<name>A0ABZ1CB99_9BACT</name>
<evidence type="ECO:0000313" key="3">
    <source>
        <dbReference type="EMBL" id="WRQ88964.1"/>
    </source>
</evidence>
<evidence type="ECO:0000313" key="4">
    <source>
        <dbReference type="Proteomes" id="UP000738431"/>
    </source>
</evidence>
<feature type="chain" id="PRO_5045152154" evidence="2">
    <location>
        <begin position="23"/>
        <end position="274"/>
    </location>
</feature>
<accession>A0ABZ1CB99</accession>
<keyword evidence="4" id="KW-1185">Reference proteome</keyword>
<protein>
    <submittedName>
        <fullName evidence="3">SH3 domain-containing protein</fullName>
    </submittedName>
</protein>
<reference evidence="3 4" key="2">
    <citation type="submission" date="2023-12" db="EMBL/GenBank/DDBJ databases">
        <title>Description of an unclassified Opitutus bacterium of Verrucomicrobiota.</title>
        <authorList>
            <person name="Zhang D.-F."/>
        </authorList>
    </citation>
    <scope>NUCLEOTIDE SEQUENCE [LARGE SCALE GENOMIC DNA]</scope>
    <source>
        <strain evidence="3 4">WL0086</strain>
    </source>
</reference>
<feature type="region of interest" description="Disordered" evidence="1">
    <location>
        <begin position="157"/>
        <end position="185"/>
    </location>
</feature>
<dbReference type="RefSeq" id="WP_221030843.1">
    <property type="nucleotide sequence ID" value="NZ_CP139781.1"/>
</dbReference>
<organism evidence="3 4">
    <name type="scientific">Actomonas aquatica</name>
    <dbReference type="NCBI Taxonomy" id="2866162"/>
    <lineage>
        <taxon>Bacteria</taxon>
        <taxon>Pseudomonadati</taxon>
        <taxon>Verrucomicrobiota</taxon>
        <taxon>Opitutia</taxon>
        <taxon>Opitutales</taxon>
        <taxon>Opitutaceae</taxon>
        <taxon>Actomonas</taxon>
    </lineage>
</organism>
<proteinExistence type="predicted"/>
<reference evidence="3 4" key="1">
    <citation type="submission" date="2021-08" db="EMBL/GenBank/DDBJ databases">
        <authorList>
            <person name="Zhang D."/>
            <person name="Zhang A."/>
            <person name="Wang L."/>
        </authorList>
    </citation>
    <scope>NUCLEOTIDE SEQUENCE [LARGE SCALE GENOMIC DNA]</scope>
    <source>
        <strain evidence="3 4">WL0086</strain>
    </source>
</reference>
<dbReference type="Proteomes" id="UP000738431">
    <property type="component" value="Chromosome"/>
</dbReference>
<gene>
    <name evidence="3" type="ORF">K1X11_006065</name>
</gene>
<evidence type="ECO:0000256" key="1">
    <source>
        <dbReference type="SAM" id="MobiDB-lite"/>
    </source>
</evidence>
<evidence type="ECO:0000256" key="2">
    <source>
        <dbReference type="SAM" id="SignalP"/>
    </source>
</evidence>
<keyword evidence="2" id="KW-0732">Signal</keyword>